<dbReference type="InterPro" id="IPR036962">
    <property type="entry name" value="Glyco_hydro_3_N_sf"/>
</dbReference>
<dbReference type="PANTHER" id="PTHR42715:SF2">
    <property type="entry name" value="BETA-GLUCOSIDASE F-RELATED"/>
    <property type="match status" value="1"/>
</dbReference>
<dbReference type="Pfam" id="PF14310">
    <property type="entry name" value="Fn3-like"/>
    <property type="match status" value="1"/>
</dbReference>
<evidence type="ECO:0000256" key="6">
    <source>
        <dbReference type="ARBA" id="ARBA00023001"/>
    </source>
</evidence>
<evidence type="ECO:0000256" key="5">
    <source>
        <dbReference type="ARBA" id="ARBA00022801"/>
    </source>
</evidence>
<evidence type="ECO:0000256" key="9">
    <source>
        <dbReference type="ARBA" id="ARBA00023295"/>
    </source>
</evidence>
<proteinExistence type="inferred from homology"/>
<dbReference type="FunFam" id="3.20.20.300:FF:000002">
    <property type="entry name" value="Probable beta-glucosidase"/>
    <property type="match status" value="1"/>
</dbReference>
<evidence type="ECO:0000256" key="8">
    <source>
        <dbReference type="ARBA" id="ARBA00023277"/>
    </source>
</evidence>
<dbReference type="InterPro" id="IPR002772">
    <property type="entry name" value="Glyco_hydro_3_C"/>
</dbReference>
<dbReference type="PRINTS" id="PR00133">
    <property type="entry name" value="GLHYDRLASE3"/>
</dbReference>
<comment type="pathway">
    <text evidence="2">Glycan metabolism; cellulose degradation.</text>
</comment>
<dbReference type="InterPro" id="IPR036881">
    <property type="entry name" value="Glyco_hydro_3_C_sf"/>
</dbReference>
<keyword evidence="5" id="KW-0378">Hydrolase</keyword>
<reference evidence="12 13" key="1">
    <citation type="journal article" date="2018" name="Evol. Lett.">
        <title>Horizontal gene cluster transfer increased hallucinogenic mushroom diversity.</title>
        <authorList>
            <person name="Reynolds H.T."/>
            <person name="Vijayakumar V."/>
            <person name="Gluck-Thaler E."/>
            <person name="Korotkin H.B."/>
            <person name="Matheny P.B."/>
            <person name="Slot J.C."/>
        </authorList>
    </citation>
    <scope>NUCLEOTIDE SEQUENCE [LARGE SCALE GENOMIC DNA]</scope>
    <source>
        <strain evidence="12 13">2629</strain>
    </source>
</reference>
<dbReference type="Gene3D" id="3.20.20.300">
    <property type="entry name" value="Glycoside hydrolase, family 3, N-terminal domain"/>
    <property type="match status" value="1"/>
</dbReference>
<dbReference type="FunFam" id="3.40.50.1700:FF:000003">
    <property type="entry name" value="Probable beta-glucosidase"/>
    <property type="match status" value="1"/>
</dbReference>
<comment type="caution">
    <text evidence="12">The sequence shown here is derived from an EMBL/GenBank/DDBJ whole genome shotgun (WGS) entry which is preliminary data.</text>
</comment>
<dbReference type="GO" id="GO:0008422">
    <property type="term" value="F:beta-glucosidase activity"/>
    <property type="evidence" value="ECO:0007669"/>
    <property type="project" value="UniProtKB-EC"/>
</dbReference>
<comment type="catalytic activity">
    <reaction evidence="1">
        <text>Hydrolysis of terminal, non-reducing beta-D-glucosyl residues with release of beta-D-glucose.</text>
        <dbReference type="EC" id="3.2.1.21"/>
    </reaction>
</comment>
<dbReference type="InterPro" id="IPR017853">
    <property type="entry name" value="GH"/>
</dbReference>
<dbReference type="EC" id="3.2.1.21" evidence="4"/>
<protein>
    <recommendedName>
        <fullName evidence="4">beta-glucosidase</fullName>
        <ecNumber evidence="4">3.2.1.21</ecNumber>
    </recommendedName>
</protein>
<evidence type="ECO:0000256" key="4">
    <source>
        <dbReference type="ARBA" id="ARBA00012744"/>
    </source>
</evidence>
<dbReference type="AlphaFoldDB" id="A0A409YB18"/>
<evidence type="ECO:0000259" key="11">
    <source>
        <dbReference type="SMART" id="SM01217"/>
    </source>
</evidence>
<dbReference type="SUPFAM" id="SSF52279">
    <property type="entry name" value="Beta-D-glucan exohydrolase, C-terminal domain"/>
    <property type="match status" value="1"/>
</dbReference>
<dbReference type="EMBL" id="NHTK01001325">
    <property type="protein sequence ID" value="PPR00198.1"/>
    <property type="molecule type" value="Genomic_DNA"/>
</dbReference>
<evidence type="ECO:0000256" key="2">
    <source>
        <dbReference type="ARBA" id="ARBA00004987"/>
    </source>
</evidence>
<evidence type="ECO:0000256" key="3">
    <source>
        <dbReference type="ARBA" id="ARBA00005336"/>
    </source>
</evidence>
<feature type="domain" description="Fibronectin type III-like" evidence="11">
    <location>
        <begin position="647"/>
        <end position="716"/>
    </location>
</feature>
<evidence type="ECO:0000256" key="7">
    <source>
        <dbReference type="ARBA" id="ARBA00023180"/>
    </source>
</evidence>
<accession>A0A409YB18</accession>
<evidence type="ECO:0000256" key="10">
    <source>
        <dbReference type="ARBA" id="ARBA00023326"/>
    </source>
</evidence>
<keyword evidence="7" id="KW-0325">Glycoprotein</keyword>
<dbReference type="Pfam" id="PF01915">
    <property type="entry name" value="Glyco_hydro_3_C"/>
    <property type="match status" value="1"/>
</dbReference>
<keyword evidence="9" id="KW-0326">Glycosidase</keyword>
<dbReference type="GO" id="GO:0030245">
    <property type="term" value="P:cellulose catabolic process"/>
    <property type="evidence" value="ECO:0007669"/>
    <property type="project" value="UniProtKB-KW"/>
</dbReference>
<dbReference type="SUPFAM" id="SSF51445">
    <property type="entry name" value="(Trans)glycosidases"/>
    <property type="match status" value="1"/>
</dbReference>
<evidence type="ECO:0000313" key="12">
    <source>
        <dbReference type="EMBL" id="PPR00198.1"/>
    </source>
</evidence>
<sequence length="727" mass="78245">VLGFSLDEKVSVVTGVGSAGSRCVGSIASIEPVDGRGWPGLCLEDSPLGVRPGDFVTAFPAGINAAATFNRELIRQRGLFMGQEFRGKGVNVALGPMMNMRRIAQGGRNWEGFGADPFLTGEAAYETILGMQSAGIMACAKHLVANEQEHKRTQSSSDIDDRTMHEIYAHPFLRSVMAGVGSIMCSYNLLNGTYACENEKLLNDIVKREFGFQGFIMTDWDAQHSTISAVTGLDMSMPGDINFQAGTSYWGPALKAYVQNGTVPQARIDDMATRILASWYLLRQDDPHYPKPNFNTANLDDDATNEHVDVQDDHFKLVRTMGAASAVLLKNQGGVLPLGKKDRSIVLVGSAAGPGKSGPNEFQDQAGSDGVLAMGWGSGSAQLPYLVTPMDAIQREARNFRTSVSWTLNDLDLRLAGRMARKQSAALVFITSDSGEGYLTVDGNEGDRKNLTAWHSGDALIQAVAAQNNNTIVIVNSVGPLIVEPWVENPNVTAVVWAGISGQEIGNSIADVLYGAWNPSGRLPYTIAKSIDDYPAQLVQGGADSDVLSIPYTEGLEIDYRYFDAHNIEPRFEFGFGLSYTTFKYTGLNIQKISGGDSAADKAAIAAWEKGAATPIAEGISRAFWLHKPIAKITFSIQNTGKVAGNEVPQLYLNFPASAGEPPSVLRGFDSVALNAGQKKTVSMTLSRYDLSVWDTEKQGWRLPSGTFGVTVGASSRDAKLKGQLQV</sequence>
<dbReference type="OrthoDB" id="416222at2759"/>
<evidence type="ECO:0000313" key="13">
    <source>
        <dbReference type="Proteomes" id="UP000284842"/>
    </source>
</evidence>
<keyword evidence="10" id="KW-0624">Polysaccharide degradation</keyword>
<dbReference type="Gene3D" id="2.60.40.10">
    <property type="entry name" value="Immunoglobulins"/>
    <property type="match status" value="1"/>
</dbReference>
<dbReference type="Pfam" id="PF00933">
    <property type="entry name" value="Glyco_hydro_3"/>
    <property type="match status" value="1"/>
</dbReference>
<gene>
    <name evidence="12" type="ORF">CVT24_004901</name>
</gene>
<dbReference type="PANTHER" id="PTHR42715">
    <property type="entry name" value="BETA-GLUCOSIDASE"/>
    <property type="match status" value="1"/>
</dbReference>
<keyword evidence="8" id="KW-0119">Carbohydrate metabolism</keyword>
<organism evidence="12 13">
    <name type="scientific">Panaeolus cyanescens</name>
    <dbReference type="NCBI Taxonomy" id="181874"/>
    <lineage>
        <taxon>Eukaryota</taxon>
        <taxon>Fungi</taxon>
        <taxon>Dikarya</taxon>
        <taxon>Basidiomycota</taxon>
        <taxon>Agaricomycotina</taxon>
        <taxon>Agaricomycetes</taxon>
        <taxon>Agaricomycetidae</taxon>
        <taxon>Agaricales</taxon>
        <taxon>Agaricineae</taxon>
        <taxon>Galeropsidaceae</taxon>
        <taxon>Panaeolus</taxon>
    </lineage>
</organism>
<dbReference type="InParanoid" id="A0A409YB18"/>
<comment type="similarity">
    <text evidence="3">Belongs to the glycosyl hydrolase 3 family.</text>
</comment>
<dbReference type="Gene3D" id="3.40.50.1700">
    <property type="entry name" value="Glycoside hydrolase family 3 C-terminal domain"/>
    <property type="match status" value="1"/>
</dbReference>
<dbReference type="InterPro" id="IPR026891">
    <property type="entry name" value="Fn3-like"/>
</dbReference>
<evidence type="ECO:0000256" key="1">
    <source>
        <dbReference type="ARBA" id="ARBA00000448"/>
    </source>
</evidence>
<dbReference type="InterPro" id="IPR050288">
    <property type="entry name" value="Cellulose_deg_GH3"/>
</dbReference>
<feature type="non-terminal residue" evidence="12">
    <location>
        <position position="1"/>
    </location>
</feature>
<keyword evidence="6" id="KW-0136">Cellulose degradation</keyword>
<dbReference type="SMART" id="SM01217">
    <property type="entry name" value="Fn3_like"/>
    <property type="match status" value="1"/>
</dbReference>
<dbReference type="InterPro" id="IPR001764">
    <property type="entry name" value="Glyco_hydro_3_N"/>
</dbReference>
<name>A0A409YB18_9AGAR</name>
<dbReference type="Proteomes" id="UP000284842">
    <property type="component" value="Unassembled WGS sequence"/>
</dbReference>
<dbReference type="STRING" id="181874.A0A409YB18"/>
<keyword evidence="13" id="KW-1185">Reference proteome</keyword>
<dbReference type="InterPro" id="IPR013783">
    <property type="entry name" value="Ig-like_fold"/>
</dbReference>